<feature type="region of interest" description="Disordered" evidence="3">
    <location>
        <begin position="466"/>
        <end position="532"/>
    </location>
</feature>
<dbReference type="InterPro" id="IPR001487">
    <property type="entry name" value="Bromodomain"/>
</dbReference>
<dbReference type="PANTHER" id="PTHR31095">
    <property type="entry name" value="RIKEN CDNA 9930021J03 GENE"/>
    <property type="match status" value="1"/>
</dbReference>
<feature type="region of interest" description="Disordered" evidence="3">
    <location>
        <begin position="1060"/>
        <end position="1086"/>
    </location>
</feature>
<feature type="region of interest" description="Disordered" evidence="3">
    <location>
        <begin position="555"/>
        <end position="578"/>
    </location>
</feature>
<reference evidence="5" key="1">
    <citation type="journal article" date="2023" name="G3 (Bethesda)">
        <title>Whole genome assembly and annotation of the endangered Caribbean coral Acropora cervicornis.</title>
        <authorList>
            <person name="Selwyn J.D."/>
            <person name="Vollmer S.V."/>
        </authorList>
    </citation>
    <scope>NUCLEOTIDE SEQUENCE</scope>
    <source>
        <strain evidence="5">K2</strain>
    </source>
</reference>
<feature type="region of interest" description="Disordered" evidence="3">
    <location>
        <begin position="851"/>
        <end position="882"/>
    </location>
</feature>
<feature type="compositionally biased region" description="Low complexity" evidence="3">
    <location>
        <begin position="1061"/>
        <end position="1086"/>
    </location>
</feature>
<proteinExistence type="predicted"/>
<dbReference type="InterPro" id="IPR018359">
    <property type="entry name" value="Bromodomain_CS"/>
</dbReference>
<comment type="caution">
    <text evidence="5">The sequence shown here is derived from an EMBL/GenBank/DDBJ whole genome shotgun (WGS) entry which is preliminary data.</text>
</comment>
<evidence type="ECO:0000313" key="5">
    <source>
        <dbReference type="EMBL" id="KAK2568144.1"/>
    </source>
</evidence>
<dbReference type="PRINTS" id="PR00503">
    <property type="entry name" value="BROMODOMAIN"/>
</dbReference>
<organism evidence="5 6">
    <name type="scientific">Acropora cervicornis</name>
    <name type="common">Staghorn coral</name>
    <dbReference type="NCBI Taxonomy" id="6130"/>
    <lineage>
        <taxon>Eukaryota</taxon>
        <taxon>Metazoa</taxon>
        <taxon>Cnidaria</taxon>
        <taxon>Anthozoa</taxon>
        <taxon>Hexacorallia</taxon>
        <taxon>Scleractinia</taxon>
        <taxon>Astrocoeniina</taxon>
        <taxon>Acroporidae</taxon>
        <taxon>Acropora</taxon>
    </lineage>
</organism>
<feature type="compositionally biased region" description="Polar residues" evidence="3">
    <location>
        <begin position="860"/>
        <end position="882"/>
    </location>
</feature>
<dbReference type="SUPFAM" id="SSF47370">
    <property type="entry name" value="Bromodomain"/>
    <property type="match status" value="1"/>
</dbReference>
<feature type="region of interest" description="Disordered" evidence="3">
    <location>
        <begin position="1204"/>
        <end position="1229"/>
    </location>
</feature>
<feature type="region of interest" description="Disordered" evidence="3">
    <location>
        <begin position="1349"/>
        <end position="1375"/>
    </location>
</feature>
<feature type="region of interest" description="Disordered" evidence="3">
    <location>
        <begin position="928"/>
        <end position="975"/>
    </location>
</feature>
<feature type="domain" description="Bromo" evidence="4">
    <location>
        <begin position="77"/>
        <end position="149"/>
    </location>
</feature>
<dbReference type="InterPro" id="IPR040214">
    <property type="entry name" value="BRD10"/>
</dbReference>
<keyword evidence="1 2" id="KW-0103">Bromodomain</keyword>
<dbReference type="Pfam" id="PF23450">
    <property type="entry name" value="KIAA2026_hel"/>
    <property type="match status" value="1"/>
</dbReference>
<evidence type="ECO:0000256" key="1">
    <source>
        <dbReference type="ARBA" id="ARBA00023117"/>
    </source>
</evidence>
<dbReference type="Pfam" id="PF00439">
    <property type="entry name" value="Bromodomain"/>
    <property type="match status" value="1"/>
</dbReference>
<evidence type="ECO:0000256" key="3">
    <source>
        <dbReference type="SAM" id="MobiDB-lite"/>
    </source>
</evidence>
<feature type="compositionally biased region" description="Basic residues" evidence="3">
    <location>
        <begin position="562"/>
        <end position="575"/>
    </location>
</feature>
<name>A0AAD9VBE1_ACRCE</name>
<accession>A0AAD9VBE1</accession>
<evidence type="ECO:0000259" key="4">
    <source>
        <dbReference type="PROSITE" id="PS50014"/>
    </source>
</evidence>
<evidence type="ECO:0000313" key="6">
    <source>
        <dbReference type="Proteomes" id="UP001249851"/>
    </source>
</evidence>
<feature type="compositionally biased region" description="Polar residues" evidence="3">
    <location>
        <begin position="1349"/>
        <end position="1360"/>
    </location>
</feature>
<dbReference type="PANTHER" id="PTHR31095:SF3">
    <property type="entry name" value="RIKEN CDNA 9930021J03 GENE"/>
    <property type="match status" value="1"/>
</dbReference>
<feature type="compositionally biased region" description="Acidic residues" evidence="3">
    <location>
        <begin position="617"/>
        <end position="639"/>
    </location>
</feature>
<gene>
    <name evidence="5" type="ORF">P5673_007129</name>
</gene>
<dbReference type="InterPro" id="IPR036427">
    <property type="entry name" value="Bromodomain-like_sf"/>
</dbReference>
<dbReference type="PROSITE" id="PS00633">
    <property type="entry name" value="BROMODOMAIN_1"/>
    <property type="match status" value="1"/>
</dbReference>
<dbReference type="SMART" id="SM00297">
    <property type="entry name" value="BROMO"/>
    <property type="match status" value="1"/>
</dbReference>
<sequence length="1473" mass="159791">MESLSMETEESVIDGRVETQVDEKPVEVTPVQVCETRVQTPEMEKLLDQPVNTLDVTKLSYEVQQGYRVFVEISGDSYKNVTWPFMEPVDAEALGLWDYHEKIKEPMSLHQIGCKFNNYEYNSITEVIADIRLILENCYRYNGANHWVSKLGHKMEKILEQKLALLNRSLRDKVSLEATMTLKNDFVSAAVPGEGMGRRRTVPRVSYNKMINGEESSSLLTHLKIQEDIEERERRRVREKEKKEANLVLLQDLADWEEKELGADVMKQLHSLWEIPSLASLLFLLKDCLYIPDLSITELELSFVYANKSSLLARIYTALLVTPHQRKSLFKKPPMKFKVWESKLCERMNIWYKAAEKDGQELICHQYGLDMALFDVLGDLNPLSDKSYMDLTLHQRVWILKCLCDNSLVRDYDVREHLAYTPATDQRELLLGYDRDNWSYVYFPIFSSTDLRVYKQCPLEFPAVTKRKKKINPPTAPPPPLGKTKMTPARPATPTQVKRNSRLRKLRDVTPSPEPETSSAAMEEEDATEPKNSISEGFELVAYDIETLQRLCEQFDEPPLPPKKRGRKPKPPPPRKKCEVDLHQTLCALFEDLEKYEVSFSKLLSKAKIKIMKESQEPEPEEEPEEIIQDEEEELEEWGSEGSIGDEIQDAGAQNMSSDEDFVLETEEHGKNSKAPETKTDHEQDKNKGVSGTPVIMIPQKRKAELENSSNERKLFKASTHPVNESKPCSISIQMTPLKIKKQKKATDVKSTSTGVSQAKSSVVPQVSSVIHVPSGLRMVKDGRLSVGTARSGVSTANTNTVTGTTLKTLTSGGVLVVASSPSGNINQANSSTFRIHPKLPVILNKAASATVPKVKSTEAEGTSNTASKNISPTASATQQSPAQLAATLPGIGKVMFVTSTGVPLQVLRAVPVSKQSLLQGISVTLGSTTSSSPVQVVSSSSGQSSSASAVARTSNSTSGRLTSTTSSPSTTVPIQLVKQTPASCQPIAQIKTLNTDSAANSNSSSSSLPASTRATVPLNVLNAALGSTSTSGQAKLVTTVTSNNDSSHHNVSLTSLALAQTGGVQPSSSSSPVQSTGPQTPSSKVVLSVVAPSAASKSSTSEPTSNVMTTNASPVNPAVILLRHPVTGGVMPVTLKGGTVVVTTPSTTQQVVLIRNSNVVSSSSTTNAVTVVSSLGGKVVLSPSVSSTKQGVFQCKPKISSMLPASKPLDKESMTSLAEGSTSTADSVSGLINSTAQTTLPITKEVASTTTLGSNSTALMKTEAHSKPTCPASCSNDEQFATKTNTSTQASSSNGQPSDEELNHLYDYEVSHAGDANQTLLGTTKPSDKVTITTAAIDSRLRQINPTKTEENVQPSKTISPGLERTPGSNIDNEKLDLSKKGKVVKNSGDLSLDLTCYETSVGDSTGCEESDDSAPNGRCREVLNNEGKLCNGIACAVSQTNSPKENKVDCRERNIPAKTDQISNGILVTKS</sequence>
<feature type="compositionally biased region" description="Basic and acidic residues" evidence="3">
    <location>
        <begin position="666"/>
        <end position="688"/>
    </location>
</feature>
<evidence type="ECO:0000256" key="2">
    <source>
        <dbReference type="PROSITE-ProRule" id="PRU00035"/>
    </source>
</evidence>
<dbReference type="InterPro" id="IPR056522">
    <property type="entry name" value="KIAA2026_hel"/>
</dbReference>
<dbReference type="EMBL" id="JARQWQ010000012">
    <property type="protein sequence ID" value="KAK2568144.1"/>
    <property type="molecule type" value="Genomic_DNA"/>
</dbReference>
<reference evidence="5" key="2">
    <citation type="journal article" date="2023" name="Science">
        <title>Genomic signatures of disease resistance in endangered staghorn corals.</title>
        <authorList>
            <person name="Vollmer S.V."/>
            <person name="Selwyn J.D."/>
            <person name="Despard B.A."/>
            <person name="Roesel C.L."/>
        </authorList>
    </citation>
    <scope>NUCLEOTIDE SEQUENCE</scope>
    <source>
        <strain evidence="5">K2</strain>
    </source>
</reference>
<dbReference type="PROSITE" id="PS50014">
    <property type="entry name" value="BROMODOMAIN_2"/>
    <property type="match status" value="1"/>
</dbReference>
<feature type="compositionally biased region" description="Low complexity" evidence="3">
    <location>
        <begin position="928"/>
        <end position="972"/>
    </location>
</feature>
<keyword evidence="6" id="KW-1185">Reference proteome</keyword>
<protein>
    <recommendedName>
        <fullName evidence="4">Bromo domain-containing protein</fullName>
    </recommendedName>
</protein>
<dbReference type="Proteomes" id="UP001249851">
    <property type="component" value="Unassembled WGS sequence"/>
</dbReference>
<feature type="region of interest" description="Disordered" evidence="3">
    <location>
        <begin position="612"/>
        <end position="693"/>
    </location>
</feature>
<feature type="compositionally biased region" description="Polar residues" evidence="3">
    <location>
        <begin position="1215"/>
        <end position="1229"/>
    </location>
</feature>
<dbReference type="Gene3D" id="1.20.920.10">
    <property type="entry name" value="Bromodomain-like"/>
    <property type="match status" value="1"/>
</dbReference>